<evidence type="ECO:0000256" key="2">
    <source>
        <dbReference type="ARBA" id="ARBA00022840"/>
    </source>
</evidence>
<dbReference type="GO" id="GO:0004674">
    <property type="term" value="F:protein serine/threonine kinase activity"/>
    <property type="evidence" value="ECO:0007669"/>
    <property type="project" value="TreeGrafter"/>
</dbReference>
<dbReference type="Gene3D" id="3.30.200.20">
    <property type="entry name" value="Phosphorylase Kinase, domain 1"/>
    <property type="match status" value="1"/>
</dbReference>
<keyword evidence="2" id="KW-0067">ATP-binding</keyword>
<keyword evidence="5" id="KW-1185">Reference proteome</keyword>
<gene>
    <name evidence="4" type="ORF">PIIN_01898</name>
</gene>
<dbReference type="eggNOG" id="KOG0594">
    <property type="taxonomic scope" value="Eukaryota"/>
</dbReference>
<evidence type="ECO:0000256" key="1">
    <source>
        <dbReference type="ARBA" id="ARBA00022741"/>
    </source>
</evidence>
<proteinExistence type="predicted"/>
<dbReference type="InterPro" id="IPR011009">
    <property type="entry name" value="Kinase-like_dom_sf"/>
</dbReference>
<evidence type="ECO:0000259" key="3">
    <source>
        <dbReference type="PROSITE" id="PS50011"/>
    </source>
</evidence>
<reference evidence="4 5" key="1">
    <citation type="journal article" date="2011" name="PLoS Pathog.">
        <title>Endophytic Life Strategies Decoded by Genome and Transcriptome Analyses of the Mutualistic Root Symbiont Piriformospora indica.</title>
        <authorList>
            <person name="Zuccaro A."/>
            <person name="Lahrmann U."/>
            <person name="Guldener U."/>
            <person name="Langen G."/>
            <person name="Pfiffi S."/>
            <person name="Biedenkopf D."/>
            <person name="Wong P."/>
            <person name="Samans B."/>
            <person name="Grimm C."/>
            <person name="Basiewicz M."/>
            <person name="Murat C."/>
            <person name="Martin F."/>
            <person name="Kogel K.H."/>
        </authorList>
    </citation>
    <scope>NUCLEOTIDE SEQUENCE [LARGE SCALE GENOMIC DNA]</scope>
    <source>
        <strain evidence="4 5">DSM 11827</strain>
    </source>
</reference>
<name>G4T9N0_SERID</name>
<dbReference type="HOGENOM" id="CLU_000288_50_0_1"/>
<dbReference type="GO" id="GO:0005524">
    <property type="term" value="F:ATP binding"/>
    <property type="evidence" value="ECO:0007669"/>
    <property type="project" value="UniProtKB-KW"/>
</dbReference>
<keyword evidence="4" id="KW-0418">Kinase</keyword>
<comment type="caution">
    <text evidence="4">The sequence shown here is derived from an EMBL/GenBank/DDBJ whole genome shotgun (WGS) entry which is preliminary data.</text>
</comment>
<dbReference type="STRING" id="1109443.G4T9N0"/>
<dbReference type="InterPro" id="IPR050108">
    <property type="entry name" value="CDK"/>
</dbReference>
<feature type="domain" description="Protein kinase" evidence="3">
    <location>
        <begin position="22"/>
        <end position="399"/>
    </location>
</feature>
<dbReference type="PANTHER" id="PTHR24056">
    <property type="entry name" value="CELL DIVISION PROTEIN KINASE"/>
    <property type="match status" value="1"/>
</dbReference>
<dbReference type="FunCoup" id="G4T9N0">
    <property type="interactions" value="196"/>
</dbReference>
<dbReference type="AlphaFoldDB" id="G4T9N0"/>
<evidence type="ECO:0000313" key="4">
    <source>
        <dbReference type="EMBL" id="CCA68031.1"/>
    </source>
</evidence>
<protein>
    <submittedName>
        <fullName evidence="4">Related to CDC28-Cyclin-dependent protein kinase</fullName>
    </submittedName>
</protein>
<dbReference type="OrthoDB" id="413582at2759"/>
<dbReference type="Proteomes" id="UP000007148">
    <property type="component" value="Unassembled WGS sequence"/>
</dbReference>
<dbReference type="GO" id="GO:0005634">
    <property type="term" value="C:nucleus"/>
    <property type="evidence" value="ECO:0007669"/>
    <property type="project" value="TreeGrafter"/>
</dbReference>
<accession>G4T9N0</accession>
<evidence type="ECO:0000313" key="5">
    <source>
        <dbReference type="Proteomes" id="UP000007148"/>
    </source>
</evidence>
<keyword evidence="1" id="KW-0547">Nucleotide-binding</keyword>
<dbReference type="SUPFAM" id="SSF56112">
    <property type="entry name" value="Protein kinase-like (PK-like)"/>
    <property type="match status" value="1"/>
</dbReference>
<dbReference type="InParanoid" id="G4T9N0"/>
<keyword evidence="4" id="KW-0808">Transferase</keyword>
<dbReference type="EMBL" id="CAFZ01000024">
    <property type="protein sequence ID" value="CCA68031.1"/>
    <property type="molecule type" value="Genomic_DNA"/>
</dbReference>
<dbReference type="PROSITE" id="PS50011">
    <property type="entry name" value="PROTEIN_KINASE_DOM"/>
    <property type="match status" value="1"/>
</dbReference>
<dbReference type="Gene3D" id="1.10.510.10">
    <property type="entry name" value="Transferase(Phosphotransferase) domain 1"/>
    <property type="match status" value="1"/>
</dbReference>
<sequence>MSTLQAIIRYEPAVYADAVQYLIVDRPFGSRIYRAVYTNDPGEVLAVKVVPAHVISYRKPHNIRNEAAILSKLSHPNIVYLRSAFYDSEKELYELHLAMIELPLDTLLDHPYFSSHSLPDGLHISTPNPFPAILPELLHSSVVRSLAYQLISGTEYIHSLQVAHRDINPGNILLTTTGILKLVDFGVAWDPSISPFSIVGEESVEVEQSKESLDDMCAQIATGHYRAPELMYTPKHYNACATDLWSLGITLSTLFTPLRLQTDEQEEEEDNATSSSETSEDIPILKVEPYIFPRKPDGVPPHATWRRDPIFDASRGEIALLWSIFKVLGTPTKETWPDFPGHQEGAGIQFIQAPRQDIAKLMPHLPPADPNPLNLIEALLAYPPSKRLSASKARVHSWFMAGEPLLLPTDYSLEPAEGTQTTNKLQGFTLTQILHYLVDVEHSRFLDTTHPRSEWD</sequence>
<organism evidence="4 5">
    <name type="scientific">Serendipita indica (strain DSM 11827)</name>
    <name type="common">Root endophyte fungus</name>
    <name type="synonym">Piriformospora indica</name>
    <dbReference type="NCBI Taxonomy" id="1109443"/>
    <lineage>
        <taxon>Eukaryota</taxon>
        <taxon>Fungi</taxon>
        <taxon>Dikarya</taxon>
        <taxon>Basidiomycota</taxon>
        <taxon>Agaricomycotina</taxon>
        <taxon>Agaricomycetes</taxon>
        <taxon>Sebacinales</taxon>
        <taxon>Serendipitaceae</taxon>
        <taxon>Serendipita</taxon>
    </lineage>
</organism>
<dbReference type="Pfam" id="PF00069">
    <property type="entry name" value="Pkinase"/>
    <property type="match status" value="1"/>
</dbReference>
<dbReference type="InterPro" id="IPR000719">
    <property type="entry name" value="Prot_kinase_dom"/>
</dbReference>